<feature type="compositionally biased region" description="Polar residues" evidence="1">
    <location>
        <begin position="33"/>
        <end position="65"/>
    </location>
</feature>
<proteinExistence type="predicted"/>
<comment type="caution">
    <text evidence="3">The sequence shown here is derived from an EMBL/GenBank/DDBJ whole genome shotgun (WGS) entry which is preliminary data.</text>
</comment>
<evidence type="ECO:0000256" key="1">
    <source>
        <dbReference type="SAM" id="MobiDB-lite"/>
    </source>
</evidence>
<dbReference type="AlphaFoldDB" id="A0A8H4R260"/>
<evidence type="ECO:0000256" key="2">
    <source>
        <dbReference type="SAM" id="Phobius"/>
    </source>
</evidence>
<protein>
    <recommendedName>
        <fullName evidence="5">Brain protein I3</fullName>
    </recommendedName>
</protein>
<keyword evidence="4" id="KW-1185">Reference proteome</keyword>
<keyword evidence="2" id="KW-1133">Transmembrane helix</keyword>
<feature type="region of interest" description="Disordered" evidence="1">
    <location>
        <begin position="1"/>
        <end position="71"/>
    </location>
</feature>
<dbReference type="EMBL" id="JAACJL010000015">
    <property type="protein sequence ID" value="KAF4620860.1"/>
    <property type="molecule type" value="Genomic_DNA"/>
</dbReference>
<keyword evidence="2" id="KW-0472">Membrane</keyword>
<dbReference type="InterPro" id="IPR019317">
    <property type="entry name" value="BRI3"/>
</dbReference>
<evidence type="ECO:0008006" key="5">
    <source>
        <dbReference type="Google" id="ProtNLM"/>
    </source>
</evidence>
<feature type="compositionally biased region" description="Basic and acidic residues" evidence="1">
    <location>
        <begin position="1"/>
        <end position="12"/>
    </location>
</feature>
<organism evidence="3 4">
    <name type="scientific">Agrocybe pediades</name>
    <dbReference type="NCBI Taxonomy" id="84607"/>
    <lineage>
        <taxon>Eukaryota</taxon>
        <taxon>Fungi</taxon>
        <taxon>Dikarya</taxon>
        <taxon>Basidiomycota</taxon>
        <taxon>Agaricomycotina</taxon>
        <taxon>Agaricomycetes</taxon>
        <taxon>Agaricomycetidae</taxon>
        <taxon>Agaricales</taxon>
        <taxon>Agaricineae</taxon>
        <taxon>Strophariaceae</taxon>
        <taxon>Agrocybe</taxon>
    </lineage>
</organism>
<sequence length="184" mass="19641">MIVDTPNKDHNMPHNNTNAVPLDSPPSYDYATEGSSSPIYTADAQQPKTSSPLAGPSTKRSSNDGMAQPLIPHPLPPQMPSMSIGIVPTYLPQGGGGGLYGTPTPQVYNYINPRTGEQVVSLLPPNHPEMICLQAGEHVPHTQYGLLGILAAIFWFPLGVGLCLLDKRVRCTRCGQVIEDGICG</sequence>
<feature type="transmembrane region" description="Helical" evidence="2">
    <location>
        <begin position="144"/>
        <end position="165"/>
    </location>
</feature>
<accession>A0A8H4R260</accession>
<dbReference type="Pfam" id="PF10164">
    <property type="entry name" value="BRI3"/>
    <property type="match status" value="1"/>
</dbReference>
<keyword evidence="2" id="KW-0812">Transmembrane</keyword>
<evidence type="ECO:0000313" key="3">
    <source>
        <dbReference type="EMBL" id="KAF4620860.1"/>
    </source>
</evidence>
<evidence type="ECO:0000313" key="4">
    <source>
        <dbReference type="Proteomes" id="UP000521872"/>
    </source>
</evidence>
<reference evidence="3 4" key="1">
    <citation type="submission" date="2019-12" db="EMBL/GenBank/DDBJ databases">
        <authorList>
            <person name="Floudas D."/>
            <person name="Bentzer J."/>
            <person name="Ahren D."/>
            <person name="Johansson T."/>
            <person name="Persson P."/>
            <person name="Tunlid A."/>
        </authorList>
    </citation>
    <scope>NUCLEOTIDE SEQUENCE [LARGE SCALE GENOMIC DNA]</scope>
    <source>
        <strain evidence="3 4">CBS 102.39</strain>
    </source>
</reference>
<gene>
    <name evidence="3" type="ORF">D9613_000184</name>
</gene>
<name>A0A8H4R260_9AGAR</name>
<dbReference type="Proteomes" id="UP000521872">
    <property type="component" value="Unassembled WGS sequence"/>
</dbReference>